<evidence type="ECO:0000256" key="1">
    <source>
        <dbReference type="SAM" id="SignalP"/>
    </source>
</evidence>
<evidence type="ECO:0000313" key="3">
    <source>
        <dbReference type="EMBL" id="WBO23010.1"/>
    </source>
</evidence>
<dbReference type="Proteomes" id="UP001210865">
    <property type="component" value="Chromosome"/>
</dbReference>
<feature type="signal peptide" evidence="1">
    <location>
        <begin position="1"/>
        <end position="27"/>
    </location>
</feature>
<reference evidence="3 4" key="1">
    <citation type="submission" date="2022-12" db="EMBL/GenBank/DDBJ databases">
        <title>Sphingomonas abieness sp. nov., an endophytic bacterium isolated from Abies koreana.</title>
        <authorList>
            <person name="Jiang L."/>
            <person name="Lee J."/>
        </authorList>
    </citation>
    <scope>NUCLEOTIDE SEQUENCE [LARGE SCALE GENOMIC DNA]</scope>
    <source>
        <strain evidence="4">PAMB 00755</strain>
    </source>
</reference>
<feature type="domain" description="Spore coat protein U/FanG" evidence="2">
    <location>
        <begin position="31"/>
        <end position="172"/>
    </location>
</feature>
<dbReference type="RefSeq" id="WP_270077647.1">
    <property type="nucleotide sequence ID" value="NZ_CP115174.1"/>
</dbReference>
<name>A0ABY7NQC5_9SPHN</name>
<dbReference type="EMBL" id="CP115174">
    <property type="protein sequence ID" value="WBO23010.1"/>
    <property type="molecule type" value="Genomic_DNA"/>
</dbReference>
<keyword evidence="4" id="KW-1185">Reference proteome</keyword>
<accession>A0ABY7NQC5</accession>
<feature type="chain" id="PRO_5047234317" evidence="1">
    <location>
        <begin position="28"/>
        <end position="175"/>
    </location>
</feature>
<dbReference type="PANTHER" id="PTHR37089:SF3">
    <property type="entry name" value="EXPORTED PROTEIN"/>
    <property type="match status" value="1"/>
</dbReference>
<keyword evidence="1" id="KW-0732">Signal</keyword>
<keyword evidence="3" id="KW-0946">Virion</keyword>
<organism evidence="3 4">
    <name type="scientific">Sphingomonas abietis</name>
    <dbReference type="NCBI Taxonomy" id="3012344"/>
    <lineage>
        <taxon>Bacteria</taxon>
        <taxon>Pseudomonadati</taxon>
        <taxon>Pseudomonadota</taxon>
        <taxon>Alphaproteobacteria</taxon>
        <taxon>Sphingomonadales</taxon>
        <taxon>Sphingomonadaceae</taxon>
        <taxon>Sphingomonas</taxon>
    </lineage>
</organism>
<dbReference type="PANTHER" id="PTHR37089">
    <property type="entry name" value="PROTEIN U-RELATED"/>
    <property type="match status" value="1"/>
</dbReference>
<dbReference type="InterPro" id="IPR053167">
    <property type="entry name" value="Spore_coat_component"/>
</dbReference>
<evidence type="ECO:0000313" key="4">
    <source>
        <dbReference type="Proteomes" id="UP001210865"/>
    </source>
</evidence>
<gene>
    <name evidence="3" type="ORF">PBT88_02395</name>
</gene>
<keyword evidence="3" id="KW-0167">Capsid protein</keyword>
<sequence>MPVIVRMVVLTLAGATAGGWCATSATAETSKSFQVSAVIANGCSVTTTSSGTGTWGNIALGTVSGITTGTVQASLLSGSSAGIQIDCTPGMTANLTADTGNNAISGVRQLANGTARIPYLLYANGSSTAWTTQAVALSFPVGTSHMSVPVVAKATLSSPSTAGAYSDTVRVTLSW</sequence>
<dbReference type="InterPro" id="IPR007893">
    <property type="entry name" value="Spore_coat_U/FanG"/>
</dbReference>
<dbReference type="Pfam" id="PF05229">
    <property type="entry name" value="SCPU"/>
    <property type="match status" value="1"/>
</dbReference>
<evidence type="ECO:0000259" key="2">
    <source>
        <dbReference type="Pfam" id="PF05229"/>
    </source>
</evidence>
<protein>
    <submittedName>
        <fullName evidence="3">Spore coat protein U domain-containing protein</fullName>
    </submittedName>
</protein>
<proteinExistence type="predicted"/>